<dbReference type="GO" id="GO:0005524">
    <property type="term" value="F:ATP binding"/>
    <property type="evidence" value="ECO:0007669"/>
    <property type="project" value="UniProtKB-KW"/>
</dbReference>
<keyword evidence="4" id="KW-0067">ATP-binding</keyword>
<dbReference type="InterPro" id="IPR033756">
    <property type="entry name" value="YlxH/NBP35"/>
</dbReference>
<dbReference type="Gene3D" id="3.40.50.300">
    <property type="entry name" value="P-loop containing nucleotide triphosphate hydrolases"/>
    <property type="match status" value="1"/>
</dbReference>
<comment type="similarity">
    <text evidence="7">Belongs to the Mrp/NBP35 ATP-binding proteins family.</text>
</comment>
<dbReference type="CDD" id="cd02037">
    <property type="entry name" value="Mrp_NBP35"/>
    <property type="match status" value="1"/>
</dbReference>
<keyword evidence="6" id="KW-0411">Iron-sulfur</keyword>
<dbReference type="HAMAP" id="MF_02040">
    <property type="entry name" value="Mrp_NBP35"/>
    <property type="match status" value="1"/>
</dbReference>
<accession>A0AA85K900</accession>
<keyword evidence="5" id="KW-0408">Iron</keyword>
<reference evidence="9" key="2">
    <citation type="submission" date="2023-11" db="UniProtKB">
        <authorList>
            <consortium name="WormBaseParasite"/>
        </authorList>
    </citation>
    <scope>IDENTIFICATION</scope>
</reference>
<keyword evidence="8" id="KW-1185">Reference proteome</keyword>
<evidence type="ECO:0000256" key="3">
    <source>
        <dbReference type="ARBA" id="ARBA00022741"/>
    </source>
</evidence>
<dbReference type="GO" id="GO:0140663">
    <property type="term" value="F:ATP-dependent FeS chaperone activity"/>
    <property type="evidence" value="ECO:0007669"/>
    <property type="project" value="InterPro"/>
</dbReference>
<protein>
    <submittedName>
        <fullName evidence="9">Iron-sulfur protein NUBPL</fullName>
    </submittedName>
</protein>
<dbReference type="FunFam" id="3.40.50.300:FF:001278">
    <property type="entry name" value="Iron-sulfur cluster carrier protein"/>
    <property type="match status" value="1"/>
</dbReference>
<dbReference type="SUPFAM" id="SSF52540">
    <property type="entry name" value="P-loop containing nucleoside triphosphate hydrolases"/>
    <property type="match status" value="1"/>
</dbReference>
<dbReference type="Pfam" id="PF10609">
    <property type="entry name" value="ParA"/>
    <property type="match status" value="1"/>
</dbReference>
<evidence type="ECO:0000256" key="4">
    <source>
        <dbReference type="ARBA" id="ARBA00022840"/>
    </source>
</evidence>
<dbReference type="GO" id="GO:0051539">
    <property type="term" value="F:4 iron, 4 sulfur cluster binding"/>
    <property type="evidence" value="ECO:0007669"/>
    <property type="project" value="UniProtKB-KW"/>
</dbReference>
<evidence type="ECO:0000256" key="7">
    <source>
        <dbReference type="ARBA" id="ARBA00024036"/>
    </source>
</evidence>
<dbReference type="InterPro" id="IPR027417">
    <property type="entry name" value="P-loop_NTPase"/>
</dbReference>
<dbReference type="InterPro" id="IPR044304">
    <property type="entry name" value="NUBPL-like"/>
</dbReference>
<dbReference type="AlphaFoldDB" id="A0AA85K900"/>
<evidence type="ECO:0000256" key="5">
    <source>
        <dbReference type="ARBA" id="ARBA00023004"/>
    </source>
</evidence>
<sequence length="310" mass="33791">MNVRRVVFSFRSLRLCRVNGFATVRLPIPGVENVLLISSAKGGVGKSTVAVNLALALQHHVDGGNIGVLDADVFGPSIPRMLRLEGISPEVDKMKRIIPLTNYNIKCMSMGFLVSSESAVTWRGLMVMSAIQQLLRQVHWGPLHTLIVDMPPGTGDVQLSVCQNVPVQGAIIVTTPQAVATTDAQKGIDMFRKLNIPICGIVENMSEYICPSCGHHEPLFDNMNEGKSGGERLAETTNLPLLARIPIDPQLVRACDNGEPIIVSNPESKTSSIYKELADITIKRLHILKSGNIHKNSSSTQQNGILYNRK</sequence>
<dbReference type="PANTHER" id="PTHR42961:SF2">
    <property type="entry name" value="IRON-SULFUR PROTEIN NUBPL"/>
    <property type="match status" value="1"/>
</dbReference>
<dbReference type="WBParaSite" id="TREG1_85460.1">
    <property type="protein sequence ID" value="TREG1_85460.1"/>
    <property type="gene ID" value="TREG1_85460"/>
</dbReference>
<evidence type="ECO:0000256" key="1">
    <source>
        <dbReference type="ARBA" id="ARBA00022485"/>
    </source>
</evidence>
<dbReference type="InterPro" id="IPR019591">
    <property type="entry name" value="Mrp/NBP35_ATP-bd"/>
</dbReference>
<proteinExistence type="inferred from homology"/>
<evidence type="ECO:0000313" key="8">
    <source>
        <dbReference type="Proteomes" id="UP000050795"/>
    </source>
</evidence>
<dbReference type="GO" id="GO:0005739">
    <property type="term" value="C:mitochondrion"/>
    <property type="evidence" value="ECO:0007669"/>
    <property type="project" value="TreeGrafter"/>
</dbReference>
<keyword evidence="1" id="KW-0004">4Fe-4S</keyword>
<name>A0AA85K900_TRIRE</name>
<dbReference type="GO" id="GO:0016226">
    <property type="term" value="P:iron-sulfur cluster assembly"/>
    <property type="evidence" value="ECO:0007669"/>
    <property type="project" value="InterPro"/>
</dbReference>
<reference evidence="8" key="1">
    <citation type="submission" date="2022-06" db="EMBL/GenBank/DDBJ databases">
        <authorList>
            <person name="Berger JAMES D."/>
            <person name="Berger JAMES D."/>
        </authorList>
    </citation>
    <scope>NUCLEOTIDE SEQUENCE [LARGE SCALE GENOMIC DNA]</scope>
</reference>
<organism evidence="8 9">
    <name type="scientific">Trichobilharzia regenti</name>
    <name type="common">Nasal bird schistosome</name>
    <dbReference type="NCBI Taxonomy" id="157069"/>
    <lineage>
        <taxon>Eukaryota</taxon>
        <taxon>Metazoa</taxon>
        <taxon>Spiralia</taxon>
        <taxon>Lophotrochozoa</taxon>
        <taxon>Platyhelminthes</taxon>
        <taxon>Trematoda</taxon>
        <taxon>Digenea</taxon>
        <taxon>Strigeidida</taxon>
        <taxon>Schistosomatoidea</taxon>
        <taxon>Schistosomatidae</taxon>
        <taxon>Trichobilharzia</taxon>
    </lineage>
</organism>
<dbReference type="Proteomes" id="UP000050795">
    <property type="component" value="Unassembled WGS sequence"/>
</dbReference>
<evidence type="ECO:0000313" key="9">
    <source>
        <dbReference type="WBParaSite" id="TREG1_85460.1"/>
    </source>
</evidence>
<evidence type="ECO:0000256" key="2">
    <source>
        <dbReference type="ARBA" id="ARBA00022723"/>
    </source>
</evidence>
<dbReference type="GO" id="GO:0046872">
    <property type="term" value="F:metal ion binding"/>
    <property type="evidence" value="ECO:0007669"/>
    <property type="project" value="UniProtKB-KW"/>
</dbReference>
<dbReference type="PANTHER" id="PTHR42961">
    <property type="entry name" value="IRON-SULFUR PROTEIN NUBPL"/>
    <property type="match status" value="1"/>
</dbReference>
<keyword evidence="2" id="KW-0479">Metal-binding</keyword>
<evidence type="ECO:0000256" key="6">
    <source>
        <dbReference type="ARBA" id="ARBA00023014"/>
    </source>
</evidence>
<dbReference type="GO" id="GO:0032981">
    <property type="term" value="P:mitochondrial respiratory chain complex I assembly"/>
    <property type="evidence" value="ECO:0007669"/>
    <property type="project" value="TreeGrafter"/>
</dbReference>
<keyword evidence="3" id="KW-0547">Nucleotide-binding</keyword>